<evidence type="ECO:0000313" key="3">
    <source>
        <dbReference type="WBParaSite" id="PSAMB.scaffold964size37954.g9959.t1"/>
    </source>
</evidence>
<dbReference type="InterPro" id="IPR011042">
    <property type="entry name" value="6-blade_b-propeller_TolB-like"/>
</dbReference>
<evidence type="ECO:0000256" key="1">
    <source>
        <dbReference type="SAM" id="MobiDB-lite"/>
    </source>
</evidence>
<feature type="region of interest" description="Disordered" evidence="1">
    <location>
        <begin position="79"/>
        <end position="120"/>
    </location>
</feature>
<feature type="compositionally biased region" description="Low complexity" evidence="1">
    <location>
        <begin position="102"/>
        <end position="120"/>
    </location>
</feature>
<name>A0A914XS59_9BILA</name>
<dbReference type="AlphaFoldDB" id="A0A914XS59"/>
<dbReference type="WBParaSite" id="PSAMB.scaffold964size37954.g9959.t1">
    <property type="protein sequence ID" value="PSAMB.scaffold964size37954.g9959.t1"/>
    <property type="gene ID" value="PSAMB.scaffold964size37954.g9959"/>
</dbReference>
<keyword evidence="2" id="KW-1185">Reference proteome</keyword>
<accession>A0A914XS59</accession>
<dbReference type="Proteomes" id="UP000887566">
    <property type="component" value="Unplaced"/>
</dbReference>
<dbReference type="Gene3D" id="2.120.10.30">
    <property type="entry name" value="TolB, C-terminal domain"/>
    <property type="match status" value="1"/>
</dbReference>
<reference evidence="3" key="1">
    <citation type="submission" date="2022-11" db="UniProtKB">
        <authorList>
            <consortium name="WormBaseParasite"/>
        </authorList>
    </citation>
    <scope>IDENTIFICATION</scope>
</reference>
<protein>
    <submittedName>
        <fullName evidence="3">Adipocyte plasma membrane-associated protein</fullName>
    </submittedName>
</protein>
<evidence type="ECO:0000313" key="2">
    <source>
        <dbReference type="Proteomes" id="UP000887566"/>
    </source>
</evidence>
<dbReference type="SUPFAM" id="SSF101898">
    <property type="entry name" value="NHL repeat"/>
    <property type="match status" value="1"/>
</dbReference>
<organism evidence="2 3">
    <name type="scientific">Plectus sambesii</name>
    <dbReference type="NCBI Taxonomy" id="2011161"/>
    <lineage>
        <taxon>Eukaryota</taxon>
        <taxon>Metazoa</taxon>
        <taxon>Ecdysozoa</taxon>
        <taxon>Nematoda</taxon>
        <taxon>Chromadorea</taxon>
        <taxon>Plectida</taxon>
        <taxon>Plectina</taxon>
        <taxon>Plectoidea</taxon>
        <taxon>Plectidae</taxon>
        <taxon>Plectus</taxon>
    </lineage>
</organism>
<proteinExistence type="predicted"/>
<sequence length="510" mass="56269">MKSAVVALLTIAAILLAFVFSMGIFFALIRPRSTTTTYLYELMDGPSSDSLQEHEDLMKIPETAAVISQTEVDDMHFVRNEKRMRSPPKVSESRATVLRVTPKPISSSSKPHSPAASKPTVVVKPVVTTTERATVTTTERATVTTTERATVATTEKATETTTEEVITEQTLVFTAAPITDFQEDQQGSTVVFGGGAKAKAPALKRLPPLEASKVVRHRPVSQEHRQVLPPSPVIVNLQEEVYTLGPADEDDGVEDGLQLVHEKQMTQYGKVVGLAHRDGLLYVGAHRAGKISILSTPDLKSVDEFPCKDCRIYDMDIMKDGSLVVAQGMGQKLTKIDMATKEISKEVSLDYETKGIAVSPEDVIFVMTRSHDKIYQYDSNLKEIGVIPFPNEAQDDCNFMEVARDAYELYLSCQSAIVIVDYEGKQLQRLTPPKGPHGSYSVGMTQDDQANILAVRRGRAQIDIYRPDGTFISRLGRRMDTLWSDLVVADGYAYVVDYLSATVKALKLKY</sequence>